<dbReference type="EC" id="6.3.5.4" evidence="2"/>
<accession>A0A2K1DVU7</accession>
<reference evidence="5 6" key="1">
    <citation type="submission" date="2018-01" db="EMBL/GenBank/DDBJ databases">
        <title>The draft genome of Hanstruepera neustonica JCM19743.</title>
        <authorList>
            <person name="He R.-H."/>
            <person name="Du Z.-J."/>
        </authorList>
    </citation>
    <scope>NUCLEOTIDE SEQUENCE [LARGE SCALE GENOMIC DNA]</scope>
    <source>
        <strain evidence="5 6">JCM19743</strain>
    </source>
</reference>
<dbReference type="SUPFAM" id="SSF52402">
    <property type="entry name" value="Adenine nucleotide alpha hydrolases-like"/>
    <property type="match status" value="1"/>
</dbReference>
<organism evidence="5 6">
    <name type="scientific">Hanstruepera neustonica</name>
    <dbReference type="NCBI Taxonomy" id="1445657"/>
    <lineage>
        <taxon>Bacteria</taxon>
        <taxon>Pseudomonadati</taxon>
        <taxon>Bacteroidota</taxon>
        <taxon>Flavobacteriia</taxon>
        <taxon>Flavobacteriales</taxon>
        <taxon>Flavobacteriaceae</taxon>
        <taxon>Hanstruepera</taxon>
    </lineage>
</organism>
<evidence type="ECO:0000256" key="2">
    <source>
        <dbReference type="ARBA" id="ARBA00012737"/>
    </source>
</evidence>
<evidence type="ECO:0000259" key="4">
    <source>
        <dbReference type="Pfam" id="PF00733"/>
    </source>
</evidence>
<gene>
    <name evidence="5" type="ORF">C1T31_13455</name>
</gene>
<sequence>MFAATGFFMDGDTYWKDTVCLLPAHDHQIDAQGFLTSSTPHFKWHYSPRDISFETALEDYVALLTTIVKDQVGACAVILPLSGGLDSRSQAMVLKDLDNPVHAFSYHFKQGYPEHHIAKQIAAVCGFSFESFEIPKGYLWDCIDDLAQINQCLSEFTHPRQMAVLPELKQMPGVFSLGHWGDVLFDKGAPEGTPEDAIIPLLMKKMLKPGGLAFANALWQAWGLAGDFKSYFISRIAASLSAIQIDNVSAKIRAFKTSQWAHRWTTTNLSVFEAANPITLPYYDNRMCEFICTIPEAYLADRRLQIAHLQQHKPLSHITWQANRPYNLNNYEWNRTPYNLPFRIANKLQRLIQGAVGKPYIQRNFELQFLGDYNDRQLKSYLFDDTFFEFIPQDLISKFYKLFQQEDVVQYSHPVSMLLTMALWHKHFKD</sequence>
<dbReference type="Pfam" id="PF00733">
    <property type="entry name" value="Asn_synthase"/>
    <property type="match status" value="1"/>
</dbReference>
<dbReference type="Proteomes" id="UP000236641">
    <property type="component" value="Unassembled WGS sequence"/>
</dbReference>
<dbReference type="PANTHER" id="PTHR43284:SF1">
    <property type="entry name" value="ASPARAGINE SYNTHETASE"/>
    <property type="match status" value="1"/>
</dbReference>
<dbReference type="InterPro" id="IPR014729">
    <property type="entry name" value="Rossmann-like_a/b/a_fold"/>
</dbReference>
<dbReference type="EMBL" id="POWF01000011">
    <property type="protein sequence ID" value="PNQ72154.1"/>
    <property type="molecule type" value="Genomic_DNA"/>
</dbReference>
<dbReference type="GO" id="GO:0006529">
    <property type="term" value="P:asparagine biosynthetic process"/>
    <property type="evidence" value="ECO:0007669"/>
    <property type="project" value="InterPro"/>
</dbReference>
<evidence type="ECO:0000313" key="6">
    <source>
        <dbReference type="Proteomes" id="UP000236641"/>
    </source>
</evidence>
<dbReference type="GO" id="GO:0004066">
    <property type="term" value="F:asparagine synthase (glutamine-hydrolyzing) activity"/>
    <property type="evidence" value="ECO:0007669"/>
    <property type="project" value="UniProtKB-EC"/>
</dbReference>
<dbReference type="InterPro" id="IPR051786">
    <property type="entry name" value="ASN_synthetase/amidase"/>
</dbReference>
<evidence type="ECO:0000256" key="1">
    <source>
        <dbReference type="ARBA" id="ARBA00005187"/>
    </source>
</evidence>
<feature type="domain" description="Asparagine synthetase" evidence="4">
    <location>
        <begin position="76"/>
        <end position="149"/>
    </location>
</feature>
<evidence type="ECO:0000313" key="5">
    <source>
        <dbReference type="EMBL" id="PNQ72154.1"/>
    </source>
</evidence>
<dbReference type="PANTHER" id="PTHR43284">
    <property type="entry name" value="ASPARAGINE SYNTHETASE (GLUTAMINE-HYDROLYZING)"/>
    <property type="match status" value="1"/>
</dbReference>
<comment type="catalytic activity">
    <reaction evidence="3">
        <text>L-aspartate + L-glutamine + ATP + H2O = L-asparagine + L-glutamate + AMP + diphosphate + H(+)</text>
        <dbReference type="Rhea" id="RHEA:12228"/>
        <dbReference type="ChEBI" id="CHEBI:15377"/>
        <dbReference type="ChEBI" id="CHEBI:15378"/>
        <dbReference type="ChEBI" id="CHEBI:29985"/>
        <dbReference type="ChEBI" id="CHEBI:29991"/>
        <dbReference type="ChEBI" id="CHEBI:30616"/>
        <dbReference type="ChEBI" id="CHEBI:33019"/>
        <dbReference type="ChEBI" id="CHEBI:58048"/>
        <dbReference type="ChEBI" id="CHEBI:58359"/>
        <dbReference type="ChEBI" id="CHEBI:456215"/>
        <dbReference type="EC" id="6.3.5.4"/>
    </reaction>
</comment>
<comment type="caution">
    <text evidence="5">The sequence shown here is derived from an EMBL/GenBank/DDBJ whole genome shotgun (WGS) entry which is preliminary data.</text>
</comment>
<dbReference type="OrthoDB" id="693367at2"/>
<dbReference type="Gene3D" id="3.40.50.620">
    <property type="entry name" value="HUPs"/>
    <property type="match status" value="1"/>
</dbReference>
<evidence type="ECO:0000256" key="3">
    <source>
        <dbReference type="ARBA" id="ARBA00048741"/>
    </source>
</evidence>
<comment type="pathway">
    <text evidence="1">Amino-acid biosynthesis; L-asparagine biosynthesis; L-asparagine from L-aspartate (L-Gln route): step 1/1.</text>
</comment>
<dbReference type="InterPro" id="IPR001962">
    <property type="entry name" value="Asn_synthase"/>
</dbReference>
<keyword evidence="6" id="KW-1185">Reference proteome</keyword>
<dbReference type="AlphaFoldDB" id="A0A2K1DVU7"/>
<protein>
    <recommendedName>
        <fullName evidence="2">asparagine synthase (glutamine-hydrolyzing)</fullName>
        <ecNumber evidence="2">6.3.5.4</ecNumber>
    </recommendedName>
</protein>
<proteinExistence type="predicted"/>
<name>A0A2K1DVU7_9FLAO</name>